<gene>
    <name evidence="1" type="ORF">A6R68_19719</name>
</gene>
<organism evidence="1 2">
    <name type="scientific">Neotoma lepida</name>
    <name type="common">Desert woodrat</name>
    <dbReference type="NCBI Taxonomy" id="56216"/>
    <lineage>
        <taxon>Eukaryota</taxon>
        <taxon>Metazoa</taxon>
        <taxon>Chordata</taxon>
        <taxon>Craniata</taxon>
        <taxon>Vertebrata</taxon>
        <taxon>Euteleostomi</taxon>
        <taxon>Mammalia</taxon>
        <taxon>Eutheria</taxon>
        <taxon>Euarchontoglires</taxon>
        <taxon>Glires</taxon>
        <taxon>Rodentia</taxon>
        <taxon>Myomorpha</taxon>
        <taxon>Muroidea</taxon>
        <taxon>Cricetidae</taxon>
        <taxon>Neotominae</taxon>
        <taxon>Neotoma</taxon>
    </lineage>
</organism>
<evidence type="ECO:0000313" key="2">
    <source>
        <dbReference type="Proteomes" id="UP000092124"/>
    </source>
</evidence>
<dbReference type="AlphaFoldDB" id="A0A1A6HJS4"/>
<comment type="caution">
    <text evidence="1">The sequence shown here is derived from an EMBL/GenBank/DDBJ whole genome shotgun (WGS) entry which is preliminary data.</text>
</comment>
<keyword evidence="2" id="KW-1185">Reference proteome</keyword>
<name>A0A1A6HJS4_NEOLE</name>
<feature type="non-terminal residue" evidence="1">
    <location>
        <position position="1"/>
    </location>
</feature>
<dbReference type="EMBL" id="LZPO01027726">
    <property type="protein sequence ID" value="OBS77892.1"/>
    <property type="molecule type" value="Genomic_DNA"/>
</dbReference>
<reference evidence="1 2" key="1">
    <citation type="submission" date="2016-06" db="EMBL/GenBank/DDBJ databases">
        <title>The Draft Genome Sequence and Annotation of the Desert Woodrat Neotoma lepida.</title>
        <authorList>
            <person name="Campbell M."/>
            <person name="Oakeson K.F."/>
            <person name="Yandell M."/>
            <person name="Halpert J.R."/>
            <person name="Dearing D."/>
        </authorList>
    </citation>
    <scope>NUCLEOTIDE SEQUENCE [LARGE SCALE GENOMIC DNA]</scope>
    <source>
        <strain evidence="1">417</strain>
        <tissue evidence="1">Liver</tissue>
    </source>
</reference>
<sequence>GFTLYFSEYDPVGQFQRVASIGDAASVERLINFHIQYREHNYELRMLRKIINHVSQKCHAHS</sequence>
<feature type="non-terminal residue" evidence="1">
    <location>
        <position position="62"/>
    </location>
</feature>
<proteinExistence type="predicted"/>
<accession>A0A1A6HJS4</accession>
<protein>
    <submittedName>
        <fullName evidence="1">Uncharacterized protein</fullName>
    </submittedName>
</protein>
<evidence type="ECO:0000313" key="1">
    <source>
        <dbReference type="EMBL" id="OBS77892.1"/>
    </source>
</evidence>
<dbReference type="Proteomes" id="UP000092124">
    <property type="component" value="Unassembled WGS sequence"/>
</dbReference>